<name>A0ABZ2YVF8_9BACT</name>
<keyword evidence="1" id="KW-0812">Transmembrane</keyword>
<evidence type="ECO:0000313" key="5">
    <source>
        <dbReference type="Proteomes" id="UP001485459"/>
    </source>
</evidence>
<dbReference type="PANTHER" id="PTHR30273:SF2">
    <property type="entry name" value="PROTEIN FECR"/>
    <property type="match status" value="1"/>
</dbReference>
<dbReference type="InterPro" id="IPR006860">
    <property type="entry name" value="FecR"/>
</dbReference>
<dbReference type="InterPro" id="IPR032508">
    <property type="entry name" value="FecR_C"/>
</dbReference>
<dbReference type="Gene3D" id="2.60.120.1440">
    <property type="match status" value="1"/>
</dbReference>
<keyword evidence="1" id="KW-1133">Transmembrane helix</keyword>
<evidence type="ECO:0000256" key="1">
    <source>
        <dbReference type="SAM" id="Phobius"/>
    </source>
</evidence>
<organism evidence="4 5">
    <name type="scientific">Chitinophaga pollutisoli</name>
    <dbReference type="NCBI Taxonomy" id="3133966"/>
    <lineage>
        <taxon>Bacteria</taxon>
        <taxon>Pseudomonadati</taxon>
        <taxon>Bacteroidota</taxon>
        <taxon>Chitinophagia</taxon>
        <taxon>Chitinophagales</taxon>
        <taxon>Chitinophagaceae</taxon>
        <taxon>Chitinophaga</taxon>
    </lineage>
</organism>
<dbReference type="PANTHER" id="PTHR30273">
    <property type="entry name" value="PERIPLASMIC SIGNAL SENSOR AND SIGMA FACTOR ACTIVATOR FECR-RELATED"/>
    <property type="match status" value="1"/>
</dbReference>
<accession>A0ABZ2YVF8</accession>
<dbReference type="PIRSF" id="PIRSF018266">
    <property type="entry name" value="FecR"/>
    <property type="match status" value="1"/>
</dbReference>
<dbReference type="Pfam" id="PF04773">
    <property type="entry name" value="FecR"/>
    <property type="match status" value="1"/>
</dbReference>
<dbReference type="RefSeq" id="WP_341837628.1">
    <property type="nucleotide sequence ID" value="NZ_CP149822.1"/>
</dbReference>
<feature type="transmembrane region" description="Helical" evidence="1">
    <location>
        <begin position="92"/>
        <end position="110"/>
    </location>
</feature>
<dbReference type="EMBL" id="CP149822">
    <property type="protein sequence ID" value="WZN42799.1"/>
    <property type="molecule type" value="Genomic_DNA"/>
</dbReference>
<dbReference type="Proteomes" id="UP001485459">
    <property type="component" value="Chromosome"/>
</dbReference>
<feature type="domain" description="FecR protein" evidence="2">
    <location>
        <begin position="123"/>
        <end position="218"/>
    </location>
</feature>
<evidence type="ECO:0000259" key="2">
    <source>
        <dbReference type="Pfam" id="PF04773"/>
    </source>
</evidence>
<protein>
    <submittedName>
        <fullName evidence="4">FecR domain-containing protein</fullName>
    </submittedName>
</protein>
<feature type="domain" description="Protein FecR C-terminal" evidence="3">
    <location>
        <begin position="286"/>
        <end position="354"/>
    </location>
</feature>
<keyword evidence="1" id="KW-0472">Membrane</keyword>
<evidence type="ECO:0000259" key="3">
    <source>
        <dbReference type="Pfam" id="PF16344"/>
    </source>
</evidence>
<reference evidence="5" key="1">
    <citation type="submission" date="2024-03" db="EMBL/GenBank/DDBJ databases">
        <title>Chitinophaga horti sp. nov., isolated from garden soil.</title>
        <authorList>
            <person name="Lee D.S."/>
            <person name="Han D.M."/>
            <person name="Baek J.H."/>
            <person name="Choi D.G."/>
            <person name="Jeon J.H."/>
            <person name="Jeon C.O."/>
        </authorList>
    </citation>
    <scope>NUCLEOTIDE SEQUENCE [LARGE SCALE GENOMIC DNA]</scope>
    <source>
        <strain evidence="5">GPA1</strain>
    </source>
</reference>
<dbReference type="Pfam" id="PF16344">
    <property type="entry name" value="FecR_C"/>
    <property type="match status" value="1"/>
</dbReference>
<dbReference type="InterPro" id="IPR012373">
    <property type="entry name" value="Ferrdict_sens_TM"/>
</dbReference>
<sequence length="355" mass="40054">MEQEQKLWELFGRELSGRLTDKERLDMEMLKKQFPDAARQYEMLGALQFRSRERQSQERNEEMLGRIFAAAGEEPEPAMSDAFPEPPRRRRLWLAAIPLAAAVCAGIWFWTGQGQQDEKGWSTVQTRKGSKSKLTLPDGTEVILNAGSSLSYTEGFRNGVRHVRLNGEGYFKVVKNAEHPFIVTTNAVEVRVLGTEFNLQAYDSESTTETTLISGKVEVMVKKDGKSYMLAPRQKLAVQHTLPEPVSALPATHPDSDPGLPEVALTAADTDSRDSSLTAGAWVENRLVFNDEPLESLARRLERWYNVEVEIRDDALKQARFTGSVENEPVDQILEILTTIRPIRYKISATKIIIY</sequence>
<proteinExistence type="predicted"/>
<keyword evidence="5" id="KW-1185">Reference proteome</keyword>
<evidence type="ECO:0000313" key="4">
    <source>
        <dbReference type="EMBL" id="WZN42799.1"/>
    </source>
</evidence>
<dbReference type="Gene3D" id="3.55.50.30">
    <property type="match status" value="1"/>
</dbReference>
<gene>
    <name evidence="4" type="ORF">WJU16_07095</name>
</gene>